<feature type="compositionally biased region" description="Basic and acidic residues" evidence="2">
    <location>
        <begin position="396"/>
        <end position="405"/>
    </location>
</feature>
<gene>
    <name evidence="3" type="ORF">EVOR1521_LOCUS24334</name>
</gene>
<keyword evidence="4" id="KW-1185">Reference proteome</keyword>
<proteinExistence type="predicted"/>
<feature type="coiled-coil region" evidence="1">
    <location>
        <begin position="75"/>
        <end position="163"/>
    </location>
</feature>
<dbReference type="Proteomes" id="UP001178507">
    <property type="component" value="Unassembled WGS sequence"/>
</dbReference>
<evidence type="ECO:0000313" key="3">
    <source>
        <dbReference type="EMBL" id="CAJ1401125.1"/>
    </source>
</evidence>
<evidence type="ECO:0000256" key="2">
    <source>
        <dbReference type="SAM" id="MobiDB-lite"/>
    </source>
</evidence>
<evidence type="ECO:0000313" key="4">
    <source>
        <dbReference type="Proteomes" id="UP001178507"/>
    </source>
</evidence>
<reference evidence="3" key="1">
    <citation type="submission" date="2023-08" db="EMBL/GenBank/DDBJ databases">
        <authorList>
            <person name="Chen Y."/>
            <person name="Shah S."/>
            <person name="Dougan E. K."/>
            <person name="Thang M."/>
            <person name="Chan C."/>
        </authorList>
    </citation>
    <scope>NUCLEOTIDE SEQUENCE</scope>
</reference>
<evidence type="ECO:0000256" key="1">
    <source>
        <dbReference type="SAM" id="Coils"/>
    </source>
</evidence>
<sequence length="417" mass="45658">VFVLREEVAEMPRIQSLLDAAEKRLLKDDQAQKQLGKMRHTLREESQMALTFAAQDAKESEDMLRSALAAETTSLILVQSEVERSEAAMRDLEERSFREAAALQSLREQEADVSAERLAEAEAALRLIQEGEKALAALADEKVEAAEARAELLQEKSARAAELRAANWFYFGEARAWAEGESAETTALDASRKEEARAVQSHESFFHAAAAEASAFKVEAAAMRKEALGLRSDLSKEEAAFQQMHVAAEHARAAESATLRSALTEVRVEAAKGAAILHRAEDAERELRRLRLERTENARQVKDLTTQLFHAERRATAAVNSSAEALPDSFQALHQQLQRQMDMLSVQIGTSQGSMGDPLPRPQGPGQGPIDSAQGLRAGPLPPGEELGDRAAQLRARAEGLRGEVQRWQATRRGGGA</sequence>
<protein>
    <submittedName>
        <fullName evidence="3">Uncharacterized protein</fullName>
    </submittedName>
</protein>
<organism evidence="3 4">
    <name type="scientific">Effrenium voratum</name>
    <dbReference type="NCBI Taxonomy" id="2562239"/>
    <lineage>
        <taxon>Eukaryota</taxon>
        <taxon>Sar</taxon>
        <taxon>Alveolata</taxon>
        <taxon>Dinophyceae</taxon>
        <taxon>Suessiales</taxon>
        <taxon>Symbiodiniaceae</taxon>
        <taxon>Effrenium</taxon>
    </lineage>
</organism>
<comment type="caution">
    <text evidence="3">The sequence shown here is derived from an EMBL/GenBank/DDBJ whole genome shotgun (WGS) entry which is preliminary data.</text>
</comment>
<feature type="coiled-coil region" evidence="1">
    <location>
        <begin position="273"/>
        <end position="300"/>
    </location>
</feature>
<dbReference type="AlphaFoldDB" id="A0AA36J7L4"/>
<name>A0AA36J7L4_9DINO</name>
<dbReference type="EMBL" id="CAUJNA010003401">
    <property type="protein sequence ID" value="CAJ1401125.1"/>
    <property type="molecule type" value="Genomic_DNA"/>
</dbReference>
<accession>A0AA36J7L4</accession>
<keyword evidence="1" id="KW-0175">Coiled coil</keyword>
<feature type="region of interest" description="Disordered" evidence="2">
    <location>
        <begin position="349"/>
        <end position="417"/>
    </location>
</feature>
<feature type="non-terminal residue" evidence="3">
    <location>
        <position position="1"/>
    </location>
</feature>